<evidence type="ECO:0000313" key="2">
    <source>
        <dbReference type="Proteomes" id="UP000694287"/>
    </source>
</evidence>
<dbReference type="RefSeq" id="WP_218601077.1">
    <property type="nucleotide sequence ID" value="NZ_JADQDJ010000010.1"/>
</dbReference>
<protein>
    <recommendedName>
        <fullName evidence="3">Phage portal protein</fullName>
    </recommendedName>
</protein>
<organism evidence="1 2">
    <name type="scientific">Pseudonocardia abyssalis</name>
    <dbReference type="NCBI Taxonomy" id="2792008"/>
    <lineage>
        <taxon>Bacteria</taxon>
        <taxon>Bacillati</taxon>
        <taxon>Actinomycetota</taxon>
        <taxon>Actinomycetes</taxon>
        <taxon>Pseudonocardiales</taxon>
        <taxon>Pseudonocardiaceae</taxon>
        <taxon>Pseudonocardia</taxon>
    </lineage>
</organism>
<dbReference type="Proteomes" id="UP000694287">
    <property type="component" value="Unassembled WGS sequence"/>
</dbReference>
<evidence type="ECO:0008006" key="3">
    <source>
        <dbReference type="Google" id="ProtNLM"/>
    </source>
</evidence>
<sequence>MRRAFRYLRNRYRLIRRWWTAQLRQHPLREFVYLDEISVFSLISSRLGPIASEITETALATVSAESSADVELDLKPIKAKGGSKRAKSTSSETQVLRKATIQSTFRELYEFQRESFRIAVVGASATAPTISSTTDLARDAGSTSFSGWVIDPRKLERGDLVEMKLSLEADPAYLVSSNIGAIADIVDDGGGLIPGSNSPQMAQIVALNRILERLMVGLVPLLCRATEYRAVTIDGRELLVHERILSQLSPGHGLLIRPFYVAGITELGLYWKDVRRILFSQVEYTALCRIENPAIRDRWTSVKLVDLMRSTIPDMAAAIENIGPQVLQVMSASQIGDPNQIDVRTRECRLRALNAYGRELLQRSAVAVTAADEQQIDAIATRTADALSTYPGRLAAYREIADYVKGRAGQDVDPADAIQIRGRVLRDAGLTLEAALLGAPSGTTPAGPESDQRILETEIVALYW</sequence>
<dbReference type="Pfam" id="PF19952">
    <property type="entry name" value="DUF6414"/>
    <property type="match status" value="1"/>
</dbReference>
<name>A0ABS6UY68_9PSEU</name>
<evidence type="ECO:0000313" key="1">
    <source>
        <dbReference type="EMBL" id="MBW0136649.1"/>
    </source>
</evidence>
<accession>A0ABS6UY68</accession>
<comment type="caution">
    <text evidence="1">The sequence shown here is derived from an EMBL/GenBank/DDBJ whole genome shotgun (WGS) entry which is preliminary data.</text>
</comment>
<dbReference type="InterPro" id="IPR045633">
    <property type="entry name" value="DUF6414"/>
</dbReference>
<reference evidence="1 2" key="1">
    <citation type="submission" date="2020-11" db="EMBL/GenBank/DDBJ databases">
        <title>Pseudonocardia abyssalis sp. nov. and Pseudonocardia oceani sp. nov., description and phylogenomic analysis of two novel actinomycetes isolated from the deep Southern Ocean.</title>
        <authorList>
            <person name="Parra J."/>
        </authorList>
    </citation>
    <scope>NUCLEOTIDE SEQUENCE [LARGE SCALE GENOMIC DNA]</scope>
    <source>
        <strain evidence="1 2">KRD-168</strain>
    </source>
</reference>
<proteinExistence type="predicted"/>
<gene>
    <name evidence="1" type="ORF">I4I81_20600</name>
</gene>
<keyword evidence="2" id="KW-1185">Reference proteome</keyword>
<dbReference type="EMBL" id="JADQDK010000001">
    <property type="protein sequence ID" value="MBW0136649.1"/>
    <property type="molecule type" value="Genomic_DNA"/>
</dbReference>